<name>A0A5R8K9P2_9BACT</name>
<keyword evidence="1 4" id="KW-0378">Hydrolase</keyword>
<keyword evidence="2" id="KW-0732">Signal</keyword>
<accession>A0A5R8K9P2</accession>
<protein>
    <submittedName>
        <fullName evidence="4">Alpha/beta hydrolase</fullName>
    </submittedName>
</protein>
<feature type="signal peptide" evidence="2">
    <location>
        <begin position="1"/>
        <end position="21"/>
    </location>
</feature>
<sequence>MKKLTPLLALFGFALSSQLVAAELSTVLELWPKGAPEAEGFKMEAEHEVPKKSDTDVKRVTNVTVPTIAVYKPEKPNGTAVIVCPGGGYSILAIEHEGTQVCEWLNTLGVTGILLKYRVPARDKADPSKVPVQDLQRAMGLVRKNAEAWGFKADRVGVLGFSAGGNLAVLGSLHANERTYMVDPALDVEDATPNFLLPIYPAYLTEKENGFVLRPEIKVTKTSPPVFLIHAHDDPVTPTGSALLYLEYKKAGVPAELHIFASGGHGYGMRKGDKPVFDWPQRAGEWLRSAGWLEMK</sequence>
<dbReference type="Pfam" id="PF20434">
    <property type="entry name" value="BD-FAE"/>
    <property type="match status" value="1"/>
</dbReference>
<feature type="domain" description="BD-FAE-like" evidence="3">
    <location>
        <begin position="70"/>
        <end position="179"/>
    </location>
</feature>
<feature type="chain" id="PRO_5024450588" evidence="2">
    <location>
        <begin position="22"/>
        <end position="296"/>
    </location>
</feature>
<keyword evidence="5" id="KW-1185">Reference proteome</keyword>
<dbReference type="PANTHER" id="PTHR48081">
    <property type="entry name" value="AB HYDROLASE SUPERFAMILY PROTEIN C4A8.06C"/>
    <property type="match status" value="1"/>
</dbReference>
<evidence type="ECO:0000259" key="3">
    <source>
        <dbReference type="Pfam" id="PF20434"/>
    </source>
</evidence>
<dbReference type="RefSeq" id="WP_138087941.1">
    <property type="nucleotide sequence ID" value="NZ_VAUV01000016.1"/>
</dbReference>
<organism evidence="4 5">
    <name type="scientific">Phragmitibacter flavus</name>
    <dbReference type="NCBI Taxonomy" id="2576071"/>
    <lineage>
        <taxon>Bacteria</taxon>
        <taxon>Pseudomonadati</taxon>
        <taxon>Verrucomicrobiota</taxon>
        <taxon>Verrucomicrobiia</taxon>
        <taxon>Verrucomicrobiales</taxon>
        <taxon>Verrucomicrobiaceae</taxon>
        <taxon>Phragmitibacter</taxon>
    </lineage>
</organism>
<dbReference type="PANTHER" id="PTHR48081:SF6">
    <property type="entry name" value="PEPTIDASE S9 PROLYL OLIGOPEPTIDASE CATALYTIC DOMAIN-CONTAINING PROTEIN"/>
    <property type="match status" value="1"/>
</dbReference>
<reference evidence="4 5" key="1">
    <citation type="submission" date="2019-05" db="EMBL/GenBank/DDBJ databases">
        <title>Verrucobacter flavum gen. nov., sp. nov. a new member of the family Verrucomicrobiaceae.</title>
        <authorList>
            <person name="Szuroczki S."/>
            <person name="Abbaszade G."/>
            <person name="Szabo A."/>
            <person name="Felfoldi T."/>
            <person name="Schumann P."/>
            <person name="Boka K."/>
            <person name="Keki Z."/>
            <person name="Toumi M."/>
            <person name="Toth E."/>
        </authorList>
    </citation>
    <scope>NUCLEOTIDE SEQUENCE [LARGE SCALE GENOMIC DNA]</scope>
    <source>
        <strain evidence="4 5">MG-N-17</strain>
    </source>
</reference>
<proteinExistence type="predicted"/>
<comment type="caution">
    <text evidence="4">The sequence shown here is derived from an EMBL/GenBank/DDBJ whole genome shotgun (WGS) entry which is preliminary data.</text>
</comment>
<gene>
    <name evidence="4" type="ORF">FEM03_19320</name>
</gene>
<dbReference type="Proteomes" id="UP000306196">
    <property type="component" value="Unassembled WGS sequence"/>
</dbReference>
<evidence type="ECO:0000256" key="2">
    <source>
        <dbReference type="SAM" id="SignalP"/>
    </source>
</evidence>
<evidence type="ECO:0000256" key="1">
    <source>
        <dbReference type="ARBA" id="ARBA00022801"/>
    </source>
</evidence>
<dbReference type="AlphaFoldDB" id="A0A5R8K9P2"/>
<dbReference type="GO" id="GO:0016787">
    <property type="term" value="F:hydrolase activity"/>
    <property type="evidence" value="ECO:0007669"/>
    <property type="project" value="UniProtKB-KW"/>
</dbReference>
<dbReference type="EMBL" id="VAUV01000016">
    <property type="protein sequence ID" value="TLD69021.1"/>
    <property type="molecule type" value="Genomic_DNA"/>
</dbReference>
<dbReference type="InterPro" id="IPR049492">
    <property type="entry name" value="BD-FAE-like_dom"/>
</dbReference>
<evidence type="ECO:0000313" key="5">
    <source>
        <dbReference type="Proteomes" id="UP000306196"/>
    </source>
</evidence>
<dbReference type="SUPFAM" id="SSF53474">
    <property type="entry name" value="alpha/beta-Hydrolases"/>
    <property type="match status" value="1"/>
</dbReference>
<dbReference type="OrthoDB" id="9794725at2"/>
<dbReference type="InterPro" id="IPR050300">
    <property type="entry name" value="GDXG_lipolytic_enzyme"/>
</dbReference>
<evidence type="ECO:0000313" key="4">
    <source>
        <dbReference type="EMBL" id="TLD69021.1"/>
    </source>
</evidence>
<dbReference type="InterPro" id="IPR029058">
    <property type="entry name" value="AB_hydrolase_fold"/>
</dbReference>
<dbReference type="Gene3D" id="3.40.50.1820">
    <property type="entry name" value="alpha/beta hydrolase"/>
    <property type="match status" value="1"/>
</dbReference>